<keyword evidence="3" id="KW-1185">Reference proteome</keyword>
<dbReference type="InterPro" id="IPR041657">
    <property type="entry name" value="HTH_17"/>
</dbReference>
<dbReference type="EMBL" id="JANJZL010000019">
    <property type="protein sequence ID" value="MCR2045473.1"/>
    <property type="molecule type" value="Genomic_DNA"/>
</dbReference>
<proteinExistence type="predicted"/>
<dbReference type="OrthoDB" id="1756845at2"/>
<accession>A0A9X2ML13</accession>
<dbReference type="AlphaFoldDB" id="A0A9X2ML13"/>
<comment type="caution">
    <text evidence="2">The sequence shown here is derived from an EMBL/GenBank/DDBJ whole genome shotgun (WGS) entry which is preliminary data.</text>
</comment>
<dbReference type="Proteomes" id="UP001142078">
    <property type="component" value="Unassembled WGS sequence"/>
</dbReference>
<name>A0A9X2ML13_9FIRM</name>
<feature type="domain" description="Helix-turn-helix" evidence="1">
    <location>
        <begin position="19"/>
        <end position="64"/>
    </location>
</feature>
<protein>
    <submittedName>
        <fullName evidence="2">Helix-turn-helix domain-containing protein</fullName>
    </submittedName>
</protein>
<evidence type="ECO:0000313" key="2">
    <source>
        <dbReference type="EMBL" id="MCR2045473.1"/>
    </source>
</evidence>
<sequence>MSYNFETKKELIDYISSEVLTTSEAVKLLSCSRQYINQLVKEKKLLPIKKAGNTTLFLKSDLLKIKS</sequence>
<evidence type="ECO:0000259" key="1">
    <source>
        <dbReference type="Pfam" id="PF12728"/>
    </source>
</evidence>
<reference evidence="2" key="1">
    <citation type="submission" date="2022-07" db="EMBL/GenBank/DDBJ databases">
        <title>Enhanced cultured diversity of the mouse gut microbiota enables custom-made synthetic communities.</title>
        <authorList>
            <person name="Afrizal A."/>
        </authorList>
    </citation>
    <scope>NUCLEOTIDE SEQUENCE</scope>
    <source>
        <strain evidence="2">DSM 29482</strain>
    </source>
</reference>
<gene>
    <name evidence="2" type="ORF">NSA23_15335</name>
</gene>
<evidence type="ECO:0000313" key="3">
    <source>
        <dbReference type="Proteomes" id="UP001142078"/>
    </source>
</evidence>
<dbReference type="Pfam" id="PF12728">
    <property type="entry name" value="HTH_17"/>
    <property type="match status" value="1"/>
</dbReference>
<dbReference type="RefSeq" id="WP_042678524.1">
    <property type="nucleotide sequence ID" value="NZ_CABKTM010000005.1"/>
</dbReference>
<organism evidence="2 3">
    <name type="scientific">Anaerosalibacter massiliensis</name>
    <dbReference type="NCBI Taxonomy" id="1347392"/>
    <lineage>
        <taxon>Bacteria</taxon>
        <taxon>Bacillati</taxon>
        <taxon>Bacillota</taxon>
        <taxon>Tissierellia</taxon>
        <taxon>Tissierellales</taxon>
        <taxon>Sporanaerobacteraceae</taxon>
        <taxon>Anaerosalibacter</taxon>
    </lineage>
</organism>